<dbReference type="EMBL" id="KI271602">
    <property type="protein sequence ID" value="ERL64197.1"/>
    <property type="molecule type" value="Genomic_DNA"/>
</dbReference>
<sequence>MLRRYIDRTERWVWTAHGNVVGVAAVGIRNSYEGELMAIAVAPDQQGQGTGSAFLQALLAVYRRRGWWTLSVGTGDTCPAQLHFYLKNGFRVDHVRPFFFTQYPQPIRDDWGALRDMVVFKQLLKPLPRWDVPMTEAVWQPLPVGATAQPPYPVATEDGTPGWTLRPLSQPRTLTLVGAVYDFALSQWQAIMAPEALPADTDLAALWRYWRQAYPGFLVPANYFPGNKK</sequence>
<dbReference type="GO" id="GO:0016747">
    <property type="term" value="F:acyltransferase activity, transferring groups other than amino-acyl groups"/>
    <property type="evidence" value="ECO:0007669"/>
    <property type="project" value="InterPro"/>
</dbReference>
<proteinExistence type="predicted"/>
<dbReference type="Proteomes" id="UP000030647">
    <property type="component" value="Unassembled WGS sequence"/>
</dbReference>
<dbReference type="InterPro" id="IPR050832">
    <property type="entry name" value="Bact_Acetyltransf"/>
</dbReference>
<dbReference type="PANTHER" id="PTHR43877">
    <property type="entry name" value="AMINOALKYLPHOSPHONATE N-ACETYLTRANSFERASE-RELATED-RELATED"/>
    <property type="match status" value="1"/>
</dbReference>
<dbReference type="HOGENOM" id="CLU_1208563_0_0_9"/>
<keyword evidence="5" id="KW-1185">Reference proteome</keyword>
<organism evidence="4 5">
    <name type="scientific">Schleiferilactobacillus shenzhenensis LY-73</name>
    <dbReference type="NCBI Taxonomy" id="1231336"/>
    <lineage>
        <taxon>Bacteria</taxon>
        <taxon>Bacillati</taxon>
        <taxon>Bacillota</taxon>
        <taxon>Bacilli</taxon>
        <taxon>Lactobacillales</taxon>
        <taxon>Lactobacillaceae</taxon>
        <taxon>Schleiferilactobacillus</taxon>
    </lineage>
</organism>
<dbReference type="CDD" id="cd04301">
    <property type="entry name" value="NAT_SF"/>
    <property type="match status" value="1"/>
</dbReference>
<reference evidence="5" key="1">
    <citation type="journal article" date="2013" name="Genome Announc.">
        <title>Whole-Genome Sequencing of Lactobacillus shenzhenensis Strain LY-73T.</title>
        <authorList>
            <person name="Lin Z."/>
            <person name="Liu Z."/>
            <person name="Yang R."/>
            <person name="Zou Y."/>
            <person name="Wan D."/>
            <person name="Chen J."/>
            <person name="Guo M."/>
            <person name="Zhao J."/>
            <person name="Fang C."/>
            <person name="Yang R."/>
            <person name="Liu F."/>
        </authorList>
    </citation>
    <scope>NUCLEOTIDE SEQUENCE [LARGE SCALE GENOMIC DNA]</scope>
    <source>
        <strain evidence="5">LY-73</strain>
    </source>
</reference>
<accession>U4TRS4</accession>
<protein>
    <recommendedName>
        <fullName evidence="3">N-acetyltransferase domain-containing protein</fullName>
    </recommendedName>
</protein>
<dbReference type="SUPFAM" id="SSF55729">
    <property type="entry name" value="Acyl-CoA N-acyltransferases (Nat)"/>
    <property type="match status" value="1"/>
</dbReference>
<dbReference type="InterPro" id="IPR016181">
    <property type="entry name" value="Acyl_CoA_acyltransferase"/>
</dbReference>
<evidence type="ECO:0000313" key="4">
    <source>
        <dbReference type="EMBL" id="ERL64197.1"/>
    </source>
</evidence>
<name>U4TRS4_9LACO</name>
<gene>
    <name evidence="4" type="ORF">L248_1475</name>
</gene>
<keyword evidence="2" id="KW-0012">Acyltransferase</keyword>
<evidence type="ECO:0000313" key="5">
    <source>
        <dbReference type="Proteomes" id="UP000030647"/>
    </source>
</evidence>
<keyword evidence="1" id="KW-0808">Transferase</keyword>
<dbReference type="PROSITE" id="PS51186">
    <property type="entry name" value="GNAT"/>
    <property type="match status" value="1"/>
</dbReference>
<evidence type="ECO:0000256" key="1">
    <source>
        <dbReference type="ARBA" id="ARBA00022679"/>
    </source>
</evidence>
<evidence type="ECO:0000256" key="2">
    <source>
        <dbReference type="ARBA" id="ARBA00023315"/>
    </source>
</evidence>
<dbReference type="STRING" id="1231336.L248_1475"/>
<feature type="domain" description="N-acetyltransferase" evidence="3">
    <location>
        <begin position="1"/>
        <end position="125"/>
    </location>
</feature>
<dbReference type="Pfam" id="PF13508">
    <property type="entry name" value="Acetyltransf_7"/>
    <property type="match status" value="1"/>
</dbReference>
<dbReference type="Gene3D" id="3.40.630.30">
    <property type="match status" value="1"/>
</dbReference>
<dbReference type="InterPro" id="IPR000182">
    <property type="entry name" value="GNAT_dom"/>
</dbReference>
<evidence type="ECO:0000259" key="3">
    <source>
        <dbReference type="PROSITE" id="PS51186"/>
    </source>
</evidence>
<dbReference type="eggNOG" id="COG0456">
    <property type="taxonomic scope" value="Bacteria"/>
</dbReference>
<dbReference type="AlphaFoldDB" id="U4TRS4"/>